<proteinExistence type="predicted"/>
<dbReference type="InParanoid" id="A0A2I4ALT8"/>
<dbReference type="Proteomes" id="UP000192220">
    <property type="component" value="Unplaced"/>
</dbReference>
<evidence type="ECO:0000256" key="2">
    <source>
        <dbReference type="SAM" id="MobiDB-lite"/>
    </source>
</evidence>
<keyword evidence="1" id="KW-0175">Coiled coil</keyword>
<evidence type="ECO:0000313" key="4">
    <source>
        <dbReference type="RefSeq" id="XP_013856443.1"/>
    </source>
</evidence>
<sequence length="301" mass="33763">MSDTSETAAVTELLKERIASRRGRLGACTRKINEIKALMTDVRNIDEVNGMFEVFKEAVEEFGKAHLLVQEFLSKEEKENDFSDWYEPRITNLSYFIKDVEAWKREIAQSKIGPLDSISNVSRKSKSCTSTRSSTSVYSELKKAKAEQAAAMARAAALKQKHTLQMEETKLKSKMEQMELEADLAATTAKIKVIQGEDQKALGDGMNEYYDSHYETETVESNMEFVQLGAVPKTPLQQTILSTFASPPSKDKTSENKTQSKNVNERNKAATQTAQDYSEIAAPHDNLNVVNQTQKCLLQVT</sequence>
<evidence type="ECO:0000256" key="1">
    <source>
        <dbReference type="SAM" id="Coils"/>
    </source>
</evidence>
<feature type="coiled-coil region" evidence="1">
    <location>
        <begin position="141"/>
        <end position="181"/>
    </location>
</feature>
<keyword evidence="3" id="KW-1185">Reference proteome</keyword>
<accession>A0A2I4ALT8</accession>
<name>A0A2I4ALT8_AUSLI</name>
<reference evidence="4" key="1">
    <citation type="submission" date="2025-08" db="UniProtKB">
        <authorList>
            <consortium name="RefSeq"/>
        </authorList>
    </citation>
    <scope>IDENTIFICATION</scope>
</reference>
<dbReference type="RefSeq" id="XP_013856443.1">
    <property type="nucleotide sequence ID" value="XM_014000989.1"/>
</dbReference>
<dbReference type="OrthoDB" id="10485029at2759"/>
<gene>
    <name evidence="4" type="primary">LOC106512353</name>
</gene>
<dbReference type="KEGG" id="alim:106512353"/>
<dbReference type="AlphaFoldDB" id="A0A2I4ALT8"/>
<protein>
    <submittedName>
        <fullName evidence="4">Uncharacterized protein LOC106512353</fullName>
    </submittedName>
</protein>
<organism evidence="3 4">
    <name type="scientific">Austrofundulus limnaeus</name>
    <name type="common">Annual killifish</name>
    <dbReference type="NCBI Taxonomy" id="52670"/>
    <lineage>
        <taxon>Eukaryota</taxon>
        <taxon>Metazoa</taxon>
        <taxon>Chordata</taxon>
        <taxon>Craniata</taxon>
        <taxon>Vertebrata</taxon>
        <taxon>Euteleostomi</taxon>
        <taxon>Actinopterygii</taxon>
        <taxon>Neopterygii</taxon>
        <taxon>Teleostei</taxon>
        <taxon>Neoteleostei</taxon>
        <taxon>Acanthomorphata</taxon>
        <taxon>Ovalentaria</taxon>
        <taxon>Atherinomorphae</taxon>
        <taxon>Cyprinodontiformes</taxon>
        <taxon>Rivulidae</taxon>
        <taxon>Austrofundulus</taxon>
    </lineage>
</organism>
<evidence type="ECO:0000313" key="3">
    <source>
        <dbReference type="Proteomes" id="UP000192220"/>
    </source>
</evidence>
<feature type="region of interest" description="Disordered" evidence="2">
    <location>
        <begin position="244"/>
        <end position="275"/>
    </location>
</feature>
<dbReference type="GeneID" id="106512353"/>